<evidence type="ECO:0000259" key="1">
    <source>
        <dbReference type="Pfam" id="PF13679"/>
    </source>
</evidence>
<dbReference type="InterPro" id="IPR029063">
    <property type="entry name" value="SAM-dependent_MTases_sf"/>
</dbReference>
<reference evidence="2" key="1">
    <citation type="submission" date="2025-08" db="UniProtKB">
        <authorList>
            <consortium name="Ensembl"/>
        </authorList>
    </citation>
    <scope>IDENTIFICATION</scope>
</reference>
<dbReference type="InterPro" id="IPR052220">
    <property type="entry name" value="METTL25"/>
</dbReference>
<dbReference type="SUPFAM" id="SSF53335">
    <property type="entry name" value="S-adenosyl-L-methionine-dependent methyltransferases"/>
    <property type="match status" value="1"/>
</dbReference>
<feature type="domain" description="Methyltransferase" evidence="1">
    <location>
        <begin position="183"/>
        <end position="455"/>
    </location>
</feature>
<dbReference type="OrthoDB" id="10258156at2759"/>
<dbReference type="Ensembl" id="ENSLLET00000038966.1">
    <property type="protein sequence ID" value="ENSLLEP00000037528.1"/>
    <property type="gene ID" value="ENSLLEG00000023763.1"/>
</dbReference>
<dbReference type="Pfam" id="PF13679">
    <property type="entry name" value="Methyltransf_32"/>
    <property type="match status" value="1"/>
</dbReference>
<sequence length="654" mass="73714">MMPEHPTHRHVFLNMVRQMDSSICKKESPGLCIIYMLSVSNQSMMFSHLPEVSADQVKDAIRKLVPFLEATHQISDAHTVDFYTEDVWEKLVAVSPHTVLSTLSQHPKTYLYETRDVSDLSSIFSTATKKLENLEAFVKASHYHSLVNFGVCTEIDKLLEAFAIHRAPRADAVVKADQFMNDKKSHEVLIMADLVNTIANVCGVKQVIDLGAGKGYLSSYLSMRYDLQVYGIDSSHTNTDGAKKRNRKLKKYWQVYKTNTRKTSKAPESDQRKASLLPKESCLQVNTNTDTSHPENSAVTFQGLSISDSKTADDIIVAEDSLETESHKVDCPTQDTADLSKNTFLFSDVLPSGAVELPLMSHNVPKVLSEEEKAQRKAENMKSKKQSESSVYKPLTSYVTADTELRDIIADFKETIMVGLHTCGDLAPNTLRIFTSKPEIKAVCSVGCCYHLLSEKFDHPDKGDTVEACGFPLSQYLSERYCRIGRNARMSACLALERVAVGQGLPVESLFYRAVLQVICRDIYGVTQREWQQLQMASDPKDKNSDKRVGKIYAKSRGFADYIRKSLRKLGQDDSKLSDKEIMEFYETFKDRKIELEAFNMLKVSLAPCIEALILLDRLCYLKEQGNFGWSGVVRLFDPVKSPRCYAVMSMKHL</sequence>
<dbReference type="AlphaFoldDB" id="A0A8C5QJQ9"/>
<dbReference type="Gene3D" id="3.40.50.150">
    <property type="entry name" value="Vaccinia Virus protein VP39"/>
    <property type="match status" value="1"/>
</dbReference>
<dbReference type="Proteomes" id="UP000694569">
    <property type="component" value="Unplaced"/>
</dbReference>
<protein>
    <submittedName>
        <fullName evidence="2">Methyltransferase like 25</fullName>
    </submittedName>
</protein>
<dbReference type="PANTHER" id="PTHR12496:SF9">
    <property type="entry name" value="METHYLTRANSFERASE-LIKE PROTEIN 25-RELATED"/>
    <property type="match status" value="1"/>
</dbReference>
<dbReference type="PANTHER" id="PTHR12496">
    <property type="entry name" value="CGI-41 METHYLTRANSFERASE"/>
    <property type="match status" value="1"/>
</dbReference>
<reference evidence="2" key="2">
    <citation type="submission" date="2025-09" db="UniProtKB">
        <authorList>
            <consortium name="Ensembl"/>
        </authorList>
    </citation>
    <scope>IDENTIFICATION</scope>
</reference>
<dbReference type="CDD" id="cd02440">
    <property type="entry name" value="AdoMet_MTases"/>
    <property type="match status" value="1"/>
</dbReference>
<name>A0A8C5QJQ9_9ANUR</name>
<evidence type="ECO:0000313" key="2">
    <source>
        <dbReference type="Ensembl" id="ENSLLEP00000037528.1"/>
    </source>
</evidence>
<gene>
    <name evidence="2" type="primary">METTL25</name>
</gene>
<evidence type="ECO:0000313" key="3">
    <source>
        <dbReference type="Proteomes" id="UP000694569"/>
    </source>
</evidence>
<keyword evidence="3" id="KW-1185">Reference proteome</keyword>
<dbReference type="InterPro" id="IPR025714">
    <property type="entry name" value="Methyltranfer_dom"/>
</dbReference>
<proteinExistence type="predicted"/>
<organism evidence="2 3">
    <name type="scientific">Leptobrachium leishanense</name>
    <name type="common">Leishan spiny toad</name>
    <dbReference type="NCBI Taxonomy" id="445787"/>
    <lineage>
        <taxon>Eukaryota</taxon>
        <taxon>Metazoa</taxon>
        <taxon>Chordata</taxon>
        <taxon>Craniata</taxon>
        <taxon>Vertebrata</taxon>
        <taxon>Euteleostomi</taxon>
        <taxon>Amphibia</taxon>
        <taxon>Batrachia</taxon>
        <taxon>Anura</taxon>
        <taxon>Pelobatoidea</taxon>
        <taxon>Megophryidae</taxon>
        <taxon>Leptobrachium</taxon>
    </lineage>
</organism>
<accession>A0A8C5QJQ9</accession>
<dbReference type="GeneTree" id="ENSGT00530000063745"/>